<evidence type="ECO:0000313" key="2">
    <source>
        <dbReference type="EMBL" id="AEH39041.1"/>
    </source>
</evidence>
<gene>
    <name evidence="2" type="ordered locus">Halxa_0440</name>
</gene>
<dbReference type="HOGENOM" id="CLU_1292020_0_0_2"/>
<geneLocation type="plasmid" evidence="2 3">
    <name>pHALXA01</name>
</geneLocation>
<dbReference type="AlphaFoldDB" id="F8DE04"/>
<keyword evidence="2" id="KW-0614">Plasmid</keyword>
<keyword evidence="3" id="KW-1185">Reference proteome</keyword>
<accession>F8DE04</accession>
<feature type="region of interest" description="Disordered" evidence="1">
    <location>
        <begin position="38"/>
        <end position="70"/>
    </location>
</feature>
<reference evidence="3" key="1">
    <citation type="journal article" date="2012" name="Stand. Genomic Sci.">
        <title>Complete genome sequence of Halopiger xanaduensis type strain (SH-6(T)).</title>
        <authorList>
            <person name="Anderson I."/>
            <person name="Tindall B.J."/>
            <person name="Rohde M."/>
            <person name="Lucas S."/>
            <person name="Han J."/>
            <person name="Lapidus A."/>
            <person name="Cheng J.F."/>
            <person name="Goodwin L."/>
            <person name="Pitluck S."/>
            <person name="Peters L."/>
            <person name="Pati A."/>
            <person name="Mikhailova N."/>
            <person name="Pagani I."/>
            <person name="Teshima H."/>
            <person name="Han C."/>
            <person name="Tapia R."/>
            <person name="Land M."/>
            <person name="Woyke T."/>
            <person name="Klenk H.P."/>
            <person name="Kyrpides N."/>
            <person name="Ivanova N."/>
        </authorList>
    </citation>
    <scope>NUCLEOTIDE SEQUENCE [LARGE SCALE GENOMIC DNA]</scope>
    <source>
        <strain evidence="3">DSM 18323 / JCM 14033 / SH-6</strain>
        <plasmid evidence="3">Plasmid pHALXA01</plasmid>
    </source>
</reference>
<proteinExistence type="predicted"/>
<feature type="compositionally biased region" description="Basic and acidic residues" evidence="1">
    <location>
        <begin position="58"/>
        <end position="70"/>
    </location>
</feature>
<dbReference type="EMBL" id="CP002840">
    <property type="protein sequence ID" value="AEH39041.1"/>
    <property type="molecule type" value="Genomic_DNA"/>
</dbReference>
<evidence type="ECO:0000313" key="3">
    <source>
        <dbReference type="Proteomes" id="UP000006794"/>
    </source>
</evidence>
<sequence length="213" mass="23989">MTAESDIARTASARSTCNWPTIHGRFSVRFVHRRSFRNREQTAPITPPPRGGPVAEKSTTRDDSSRLYERVGRYYRDRRGTLEGDDAAVHRRSPVAPPIQPNENIRSDRTDAVVERRISTVLFVASDTVRADSWIHVERTCRALLTVSRDALDISSGMVGQSGNGRYLGERPVMWPLSIMDVRSLWFVYSCTYVNTNRRIATIGGPVTPDGIR</sequence>
<protein>
    <submittedName>
        <fullName evidence="2">Uncharacterized protein</fullName>
    </submittedName>
</protein>
<dbReference type="KEGG" id="hxa:Halxa_0440"/>
<evidence type="ECO:0000256" key="1">
    <source>
        <dbReference type="SAM" id="MobiDB-lite"/>
    </source>
</evidence>
<name>F8DE04_HALXS</name>
<organism evidence="2 3">
    <name type="scientific">Halopiger xanaduensis (strain DSM 18323 / JCM 14033 / SH-6)</name>
    <dbReference type="NCBI Taxonomy" id="797210"/>
    <lineage>
        <taxon>Archaea</taxon>
        <taxon>Methanobacteriati</taxon>
        <taxon>Methanobacteriota</taxon>
        <taxon>Stenosarchaea group</taxon>
        <taxon>Halobacteria</taxon>
        <taxon>Halobacteriales</taxon>
        <taxon>Natrialbaceae</taxon>
        <taxon>Halopiger</taxon>
    </lineage>
</organism>
<dbReference type="Proteomes" id="UP000006794">
    <property type="component" value="Plasmid pHALXA01"/>
</dbReference>